<keyword evidence="2" id="KW-1133">Transmembrane helix</keyword>
<feature type="transmembrane region" description="Helical" evidence="2">
    <location>
        <begin position="51"/>
        <end position="71"/>
    </location>
</feature>
<dbReference type="AlphaFoldDB" id="A0A0J8D5I4"/>
<dbReference type="STRING" id="1121307.CLCY_2c01600"/>
<evidence type="ECO:0000256" key="1">
    <source>
        <dbReference type="SAM" id="Coils"/>
    </source>
</evidence>
<protein>
    <recommendedName>
        <fullName evidence="5">Cell division protein FtsL</fullName>
    </recommendedName>
</protein>
<dbReference type="EMBL" id="LFVU01000027">
    <property type="protein sequence ID" value="KMT21400.1"/>
    <property type="molecule type" value="Genomic_DNA"/>
</dbReference>
<comment type="caution">
    <text evidence="3">The sequence shown here is derived from an EMBL/GenBank/DDBJ whole genome shotgun (WGS) entry which is preliminary data.</text>
</comment>
<evidence type="ECO:0008006" key="5">
    <source>
        <dbReference type="Google" id="ProtNLM"/>
    </source>
</evidence>
<keyword evidence="4" id="KW-1185">Reference proteome</keyword>
<proteinExistence type="predicted"/>
<feature type="coiled-coil region" evidence="1">
    <location>
        <begin position="76"/>
        <end position="110"/>
    </location>
</feature>
<dbReference type="Proteomes" id="UP000036756">
    <property type="component" value="Unassembled WGS sequence"/>
</dbReference>
<keyword evidence="2" id="KW-0472">Membrane</keyword>
<reference evidence="3 4" key="1">
    <citation type="submission" date="2015-06" db="EMBL/GenBank/DDBJ databases">
        <title>Draft genome sequence of the purine-degrading Clostridium cylindrosporum HC-1 (DSM 605).</title>
        <authorList>
            <person name="Poehlein A."/>
            <person name="Schiel-Bengelsdorf B."/>
            <person name="Bengelsdorf F."/>
            <person name="Daniel R."/>
            <person name="Duerre P."/>
        </authorList>
    </citation>
    <scope>NUCLEOTIDE SEQUENCE [LARGE SCALE GENOMIC DNA]</scope>
    <source>
        <strain evidence="3 4">DSM 605</strain>
    </source>
</reference>
<gene>
    <name evidence="3" type="ORF">CLCY_2c01600</name>
</gene>
<accession>A0A0J8D5I4</accession>
<sequence length="164" mass="18810">MVMKNNYPKSSGYVYGNVAYDYEKQKKVVKERKPTESLKPKKKKSKNKAKIKIKVMLTVFVIFAMAFITVGRYTTILTLSSEIRSEKMEVEKVQKENQNINVDLAKLNNLKAIEDVAISKYGMVKPTKENTYFVSVNPLSKNVTKENKKESALTTMQRILGLIY</sequence>
<keyword evidence="2" id="KW-0812">Transmembrane</keyword>
<evidence type="ECO:0000313" key="4">
    <source>
        <dbReference type="Proteomes" id="UP000036756"/>
    </source>
</evidence>
<organism evidence="3 4">
    <name type="scientific">Clostridium cylindrosporum DSM 605</name>
    <dbReference type="NCBI Taxonomy" id="1121307"/>
    <lineage>
        <taxon>Bacteria</taxon>
        <taxon>Bacillati</taxon>
        <taxon>Bacillota</taxon>
        <taxon>Clostridia</taxon>
        <taxon>Eubacteriales</taxon>
        <taxon>Clostridiaceae</taxon>
        <taxon>Clostridium</taxon>
    </lineage>
</organism>
<evidence type="ECO:0000313" key="3">
    <source>
        <dbReference type="EMBL" id="KMT21400.1"/>
    </source>
</evidence>
<keyword evidence="1" id="KW-0175">Coiled coil</keyword>
<dbReference type="PATRIC" id="fig|1121307.3.peg.1017"/>
<dbReference type="InterPro" id="IPR007060">
    <property type="entry name" value="FtsL/DivIC"/>
</dbReference>
<dbReference type="Pfam" id="PF04977">
    <property type="entry name" value="DivIC"/>
    <property type="match status" value="1"/>
</dbReference>
<evidence type="ECO:0000256" key="2">
    <source>
        <dbReference type="SAM" id="Phobius"/>
    </source>
</evidence>
<name>A0A0J8D5I4_CLOCY</name>